<dbReference type="Gene3D" id="3.30.230.130">
    <property type="entry name" value="Cullin, Chain C, Domain 2"/>
    <property type="match status" value="1"/>
</dbReference>
<evidence type="ECO:0000256" key="3">
    <source>
        <dbReference type="ARBA" id="ARBA00022776"/>
    </source>
</evidence>
<proteinExistence type="inferred from homology"/>
<dbReference type="Proteomes" id="UP001314263">
    <property type="component" value="Unassembled WGS sequence"/>
</dbReference>
<feature type="domain" description="Cullin family profile" evidence="8">
    <location>
        <begin position="457"/>
        <end position="668"/>
    </location>
</feature>
<dbReference type="PANTHER" id="PTHR45957">
    <property type="entry name" value="ANAPHASE-PROMOTING COMPLEX SUBUNIT 2"/>
    <property type="match status" value="1"/>
</dbReference>
<dbReference type="GO" id="GO:0070979">
    <property type="term" value="P:protein K11-linked ubiquitination"/>
    <property type="evidence" value="ECO:0007669"/>
    <property type="project" value="TreeGrafter"/>
</dbReference>
<dbReference type="InterPro" id="IPR016158">
    <property type="entry name" value="Cullin_homology"/>
</dbReference>
<keyword evidence="3" id="KW-0498">Mitosis</keyword>
<dbReference type="InterPro" id="IPR044554">
    <property type="entry name" value="ANAPC2"/>
</dbReference>
<dbReference type="InterPro" id="IPR057975">
    <property type="entry name" value="TPR_ANAPC2"/>
</dbReference>
<dbReference type="GO" id="GO:0051301">
    <property type="term" value="P:cell division"/>
    <property type="evidence" value="ECO:0007669"/>
    <property type="project" value="UniProtKB-KW"/>
</dbReference>
<dbReference type="SMART" id="SM01013">
    <property type="entry name" value="APC2"/>
    <property type="match status" value="1"/>
</dbReference>
<evidence type="ECO:0000256" key="2">
    <source>
        <dbReference type="ARBA" id="ARBA00022618"/>
    </source>
</evidence>
<dbReference type="Gene3D" id="1.10.10.10">
    <property type="entry name" value="Winged helix-like DNA-binding domain superfamily/Winged helix DNA-binding domain"/>
    <property type="match status" value="1"/>
</dbReference>
<dbReference type="PROSITE" id="PS50069">
    <property type="entry name" value="CULLIN_2"/>
    <property type="match status" value="1"/>
</dbReference>
<keyword evidence="10" id="KW-1185">Reference proteome</keyword>
<dbReference type="GO" id="GO:0031625">
    <property type="term" value="F:ubiquitin protein ligase binding"/>
    <property type="evidence" value="ECO:0007669"/>
    <property type="project" value="InterPro"/>
</dbReference>
<dbReference type="InterPro" id="IPR014786">
    <property type="entry name" value="ANAPC2_C"/>
</dbReference>
<organism evidence="9 10">
    <name type="scientific">Coccomyxa viridis</name>
    <dbReference type="NCBI Taxonomy" id="1274662"/>
    <lineage>
        <taxon>Eukaryota</taxon>
        <taxon>Viridiplantae</taxon>
        <taxon>Chlorophyta</taxon>
        <taxon>core chlorophytes</taxon>
        <taxon>Trebouxiophyceae</taxon>
        <taxon>Trebouxiophyceae incertae sedis</taxon>
        <taxon>Coccomyxaceae</taxon>
        <taxon>Coccomyxa</taxon>
    </lineage>
</organism>
<evidence type="ECO:0000256" key="6">
    <source>
        <dbReference type="PROSITE-ProRule" id="PRU00330"/>
    </source>
</evidence>
<dbReference type="Pfam" id="PF08672">
    <property type="entry name" value="ANAPC2"/>
    <property type="match status" value="1"/>
</dbReference>
<gene>
    <name evidence="9" type="ORF">CVIRNUC_007963</name>
</gene>
<feature type="region of interest" description="Disordered" evidence="7">
    <location>
        <begin position="399"/>
        <end position="427"/>
    </location>
</feature>
<dbReference type="SUPFAM" id="SSF75632">
    <property type="entry name" value="Cullin homology domain"/>
    <property type="match status" value="1"/>
</dbReference>
<evidence type="ECO:0000256" key="7">
    <source>
        <dbReference type="SAM" id="MobiDB-lite"/>
    </source>
</evidence>
<dbReference type="Gene3D" id="1.20.1310.10">
    <property type="entry name" value="Cullin Repeats"/>
    <property type="match status" value="1"/>
</dbReference>
<dbReference type="AlphaFoldDB" id="A0AAV1IFJ9"/>
<dbReference type="InterPro" id="IPR036390">
    <property type="entry name" value="WH_DNA-bd_sf"/>
</dbReference>
<evidence type="ECO:0000313" key="10">
    <source>
        <dbReference type="Proteomes" id="UP001314263"/>
    </source>
</evidence>
<keyword evidence="5" id="KW-0131">Cell cycle</keyword>
<evidence type="ECO:0000259" key="8">
    <source>
        <dbReference type="PROSITE" id="PS50069"/>
    </source>
</evidence>
<dbReference type="SUPFAM" id="SSF46785">
    <property type="entry name" value="Winged helix' DNA-binding domain"/>
    <property type="match status" value="1"/>
</dbReference>
<evidence type="ECO:0000256" key="4">
    <source>
        <dbReference type="ARBA" id="ARBA00022786"/>
    </source>
</evidence>
<name>A0AAV1IFJ9_9CHLO</name>
<protein>
    <recommendedName>
        <fullName evidence="1">Anaphase-promoting complex subunit 2</fullName>
    </recommendedName>
</protein>
<evidence type="ECO:0000256" key="1">
    <source>
        <dbReference type="ARBA" id="ARBA00016068"/>
    </source>
</evidence>
<evidence type="ECO:0000313" key="9">
    <source>
        <dbReference type="EMBL" id="CAK0784759.1"/>
    </source>
</evidence>
<keyword evidence="4" id="KW-0833">Ubl conjugation pathway</keyword>
<dbReference type="InterPro" id="IPR059120">
    <property type="entry name" value="Cullin-like_AB"/>
</dbReference>
<dbReference type="EMBL" id="CAUYUE010000011">
    <property type="protein sequence ID" value="CAK0784759.1"/>
    <property type="molecule type" value="Genomic_DNA"/>
</dbReference>
<reference evidence="9 10" key="1">
    <citation type="submission" date="2023-10" db="EMBL/GenBank/DDBJ databases">
        <authorList>
            <person name="Maclean D."/>
            <person name="Macfadyen A."/>
        </authorList>
    </citation>
    <scope>NUCLEOTIDE SEQUENCE [LARGE SCALE GENOMIC DNA]</scope>
</reference>
<evidence type="ECO:0000256" key="5">
    <source>
        <dbReference type="ARBA" id="ARBA00023306"/>
    </source>
</evidence>
<comment type="caution">
    <text evidence="9">The sequence shown here is derived from an EMBL/GenBank/DDBJ whole genome shotgun (WGS) entry which is preliminary data.</text>
</comment>
<dbReference type="GO" id="GO:0005680">
    <property type="term" value="C:anaphase-promoting complex"/>
    <property type="evidence" value="ECO:0007669"/>
    <property type="project" value="TreeGrafter"/>
</dbReference>
<dbReference type="InterPro" id="IPR036317">
    <property type="entry name" value="Cullin_homology_sf"/>
</dbReference>
<dbReference type="SMART" id="SM00182">
    <property type="entry name" value="CULLIN"/>
    <property type="match status" value="1"/>
</dbReference>
<keyword evidence="2" id="KW-0132">Cell division</keyword>
<sequence length="795" mass="87264">MVDVEAWSAFTQFADRQMQISTETFALRQAVASQNASISTLCSAGFAELASNYVLGRAEEVMQQACIPQFWSALATAPASGAELETCLHDSLQGLSKALQQHEQLLCLLRAQLLHKGPGPGSAARCHSSSVMGMCMRYQQAVSAMVQDAAPVQLTGLLEAYFTGKLDELSQKWCGNEAIAVPLEGMPDDSATAESVMGPAWVHPLAEIASALEALGMQEQCTSACASAVCKHVQAHVHARPDWDQGMLDQALDYVGAVPLPMLALISPNKDRALSSWAKRLQYYVYETVGAMRIGQFFDIVVGLPESLPALADVRGCLQHTNSHARFIQRFGAAISLRLLHPGAATPDIIAQYVGCIKALREVDPAGILLNAVGRPIKAYLRSRKDTIRCIVASLTEEAEGGESPHAESLAEELKQPPEPEEDDMKTDTDDWADFQAALRWRPDPVEVDLLQAHKKESGTDIISMLVAIYGSKELFINEYRSMLAEKLLSKGDYDCDREIRTLELLKLRFGELNLLNCEIMLKDMADSKRVDANIHNIAPQAMSPLRRARRAVRVDALSATIISSLFWPPHQEEEDFALPQQLQAQMAAYAARFSIVKTPRKLVWMKHLGSVDLTLTVGPREVDFTVTPIHAAIIMHFKERPTWHAAELAAAMHLAQDALRKRALFWIGHGVLEETRTPTGTVFSRCERLEVRADGGAAVGEMAMEEDTDAPTAAEAQAQQDMAVYEQYIMGMLTNFDSGLPLDRIHNMLKMFCSTPPYDRTAEQLARFLGTLVAAEKIACVGHVYKKATPAAAA</sequence>
<accession>A0AAV1IFJ9</accession>
<comment type="similarity">
    <text evidence="6">Belongs to the cullin family.</text>
</comment>
<dbReference type="Pfam" id="PF25773">
    <property type="entry name" value="TPR_ANAPC2"/>
    <property type="match status" value="1"/>
</dbReference>
<dbReference type="Pfam" id="PF26557">
    <property type="entry name" value="Cullin_AB"/>
    <property type="match status" value="1"/>
</dbReference>
<dbReference type="InterPro" id="IPR036388">
    <property type="entry name" value="WH-like_DNA-bd_sf"/>
</dbReference>
<dbReference type="GO" id="GO:0007091">
    <property type="term" value="P:metaphase/anaphase transition of mitotic cell cycle"/>
    <property type="evidence" value="ECO:0007669"/>
    <property type="project" value="TreeGrafter"/>
</dbReference>
<dbReference type="GO" id="GO:0006511">
    <property type="term" value="P:ubiquitin-dependent protein catabolic process"/>
    <property type="evidence" value="ECO:0007669"/>
    <property type="project" value="InterPro"/>
</dbReference>
<dbReference type="PANTHER" id="PTHR45957:SF1">
    <property type="entry name" value="ANAPHASE-PROMOTING COMPLEX SUBUNIT 2"/>
    <property type="match status" value="1"/>
</dbReference>